<reference evidence="3 4" key="1">
    <citation type="submission" date="2016-12" db="EMBL/GenBank/DDBJ databases">
        <title>Draft genome sequences of strains Salinicola socius SMB35, Salinicola sp. MH3R3-1 and Chromohalobacter sp. SMB17 from the Verkhnekamsk potash mining region of Russia.</title>
        <authorList>
            <person name="Mavrodi D.V."/>
            <person name="Olsson B.E."/>
            <person name="Korsakova E.S."/>
            <person name="Pyankova A."/>
            <person name="Mavrodi O.V."/>
            <person name="Plotnikova E.G."/>
        </authorList>
    </citation>
    <scope>NUCLEOTIDE SEQUENCE [LARGE SCALE GENOMIC DNA]</scope>
    <source>
        <strain evidence="3 4">SMB35</strain>
    </source>
</reference>
<dbReference type="Gene3D" id="3.10.540.10">
    <property type="entry name" value="duf1285 like domain"/>
    <property type="match status" value="1"/>
</dbReference>
<dbReference type="RefSeq" id="WP_075568868.1">
    <property type="nucleotide sequence ID" value="NZ_MSDO01000003.1"/>
</dbReference>
<gene>
    <name evidence="3" type="ORF">BTW07_04040</name>
</gene>
<dbReference type="STRING" id="404433.BTW07_04040"/>
<organism evidence="3 4">
    <name type="scientific">Salinicola socius</name>
    <dbReference type="NCBI Taxonomy" id="404433"/>
    <lineage>
        <taxon>Bacteria</taxon>
        <taxon>Pseudomonadati</taxon>
        <taxon>Pseudomonadota</taxon>
        <taxon>Gammaproteobacteria</taxon>
        <taxon>Oceanospirillales</taxon>
        <taxon>Halomonadaceae</taxon>
        <taxon>Salinicola</taxon>
    </lineage>
</organism>
<proteinExistence type="predicted"/>
<dbReference type="Pfam" id="PF21028">
    <property type="entry name" value="DUF1285_C"/>
    <property type="match status" value="1"/>
</dbReference>
<evidence type="ECO:0000259" key="1">
    <source>
        <dbReference type="Pfam" id="PF06938"/>
    </source>
</evidence>
<accession>A0A1Q8SW35</accession>
<dbReference type="Proteomes" id="UP000186878">
    <property type="component" value="Unassembled WGS sequence"/>
</dbReference>
<sequence>MKLDTLFRQFDAQAMPPLEQWDPPFCGDMDLVIAANGDWIHEGLPIRRPALINLLSRVLRREADGDYYLVTPGEKLRIVVEDLPLRVTDADRINGDWHATTACGDSVPLDASHRLFLLAAPNGDLLPALPIRHGLRARLHRNLFYRWVELAEQHDDEVGLWSGGVWHSLGRHDDGST</sequence>
<dbReference type="AlphaFoldDB" id="A0A1Q8SW35"/>
<evidence type="ECO:0008006" key="5">
    <source>
        <dbReference type="Google" id="ProtNLM"/>
    </source>
</evidence>
<dbReference type="Pfam" id="PF06938">
    <property type="entry name" value="DUF1285_N"/>
    <property type="match status" value="1"/>
</dbReference>
<evidence type="ECO:0000259" key="2">
    <source>
        <dbReference type="Pfam" id="PF21028"/>
    </source>
</evidence>
<evidence type="ECO:0000313" key="3">
    <source>
        <dbReference type="EMBL" id="OLO05647.1"/>
    </source>
</evidence>
<evidence type="ECO:0000313" key="4">
    <source>
        <dbReference type="Proteomes" id="UP000186878"/>
    </source>
</evidence>
<dbReference type="EMBL" id="MSDO01000003">
    <property type="protein sequence ID" value="OLO05647.1"/>
    <property type="molecule type" value="Genomic_DNA"/>
</dbReference>
<dbReference type="PIRSF" id="PIRSF029557">
    <property type="entry name" value="UCP029557"/>
    <property type="match status" value="1"/>
</dbReference>
<keyword evidence="4" id="KW-1185">Reference proteome</keyword>
<feature type="domain" description="DUF1285" evidence="1">
    <location>
        <begin position="16"/>
        <end position="82"/>
    </location>
</feature>
<feature type="domain" description="DUF1285" evidence="2">
    <location>
        <begin position="99"/>
        <end position="169"/>
    </location>
</feature>
<dbReference type="InterPro" id="IPR048341">
    <property type="entry name" value="DUF1285_N"/>
</dbReference>
<dbReference type="OrthoDB" id="3078366at2"/>
<protein>
    <recommendedName>
        <fullName evidence="5">Proteophosphoglycan</fullName>
    </recommendedName>
</protein>
<dbReference type="InterPro" id="IPR048342">
    <property type="entry name" value="DUF1285_C"/>
</dbReference>
<dbReference type="InterPro" id="IPR010707">
    <property type="entry name" value="DUF1285"/>
</dbReference>
<name>A0A1Q8SW35_9GAMM</name>
<comment type="caution">
    <text evidence="3">The sequence shown here is derived from an EMBL/GenBank/DDBJ whole genome shotgun (WGS) entry which is preliminary data.</text>
</comment>
<dbReference type="Gene3D" id="2.30.270.10">
    <property type="entry name" value="duf1285 protein"/>
    <property type="match status" value="1"/>
</dbReference>
<dbReference type="InterPro" id="IPR023361">
    <property type="entry name" value="DUF1285_beta_roll_sf"/>
</dbReference>